<reference evidence="3" key="1">
    <citation type="submission" date="2020-11" db="EMBL/GenBank/DDBJ databases">
        <authorList>
            <person name="Tran Van P."/>
        </authorList>
    </citation>
    <scope>NUCLEOTIDE SEQUENCE</scope>
</reference>
<feature type="signal peptide" evidence="1">
    <location>
        <begin position="1"/>
        <end position="23"/>
    </location>
</feature>
<dbReference type="GO" id="GO:0030667">
    <property type="term" value="C:secretory granule membrane"/>
    <property type="evidence" value="ECO:0007669"/>
    <property type="project" value="TreeGrafter"/>
</dbReference>
<accession>A0A7R9BRE0</accession>
<dbReference type="EMBL" id="CAJPEX010001359">
    <property type="protein sequence ID" value="CAG0918935.1"/>
    <property type="molecule type" value="Genomic_DNA"/>
</dbReference>
<dbReference type="EMBL" id="OA883396">
    <property type="protein sequence ID" value="CAD7278783.1"/>
    <property type="molecule type" value="Genomic_DNA"/>
</dbReference>
<proteinExistence type="predicted"/>
<sequence>MHSVNFEKIFLTVAILAPVGILAQTLEASLPPGFMICGDQIMDPAKGSKVRFWWGYHEMDPSRLFFVVAAKAKGYVGIGFNNREQMKGADMVLGWITSNGTVTFEDRFGSTDFASPILDKEQNVKLEVAKENATHTLFAWTRPAKTSDTSGQDWQINNEMIEVLWAYTDEDPIGAPAMHTERGHMKLNLVEKHPTLGKP</sequence>
<organism evidence="3">
    <name type="scientific">Notodromas monacha</name>
    <dbReference type="NCBI Taxonomy" id="399045"/>
    <lineage>
        <taxon>Eukaryota</taxon>
        <taxon>Metazoa</taxon>
        <taxon>Ecdysozoa</taxon>
        <taxon>Arthropoda</taxon>
        <taxon>Crustacea</taxon>
        <taxon>Oligostraca</taxon>
        <taxon>Ostracoda</taxon>
        <taxon>Podocopa</taxon>
        <taxon>Podocopida</taxon>
        <taxon>Cypridocopina</taxon>
        <taxon>Cypridoidea</taxon>
        <taxon>Cyprididae</taxon>
        <taxon>Notodromas</taxon>
    </lineage>
</organism>
<dbReference type="GO" id="GO:0042420">
    <property type="term" value="P:dopamine catabolic process"/>
    <property type="evidence" value="ECO:0007669"/>
    <property type="project" value="TreeGrafter"/>
</dbReference>
<keyword evidence="1" id="KW-0732">Signal</keyword>
<feature type="chain" id="PRO_5036403015" description="DOMON domain-containing protein" evidence="1">
    <location>
        <begin position="24"/>
        <end position="199"/>
    </location>
</feature>
<dbReference type="OrthoDB" id="19261at2759"/>
<dbReference type="GO" id="GO:0004500">
    <property type="term" value="F:dopamine beta-monooxygenase activity"/>
    <property type="evidence" value="ECO:0007669"/>
    <property type="project" value="InterPro"/>
</dbReference>
<dbReference type="GO" id="GO:0042421">
    <property type="term" value="P:norepinephrine biosynthetic process"/>
    <property type="evidence" value="ECO:0007669"/>
    <property type="project" value="TreeGrafter"/>
</dbReference>
<evidence type="ECO:0000256" key="1">
    <source>
        <dbReference type="SAM" id="SignalP"/>
    </source>
</evidence>
<dbReference type="InterPro" id="IPR000945">
    <property type="entry name" value="DBH-like"/>
</dbReference>
<dbReference type="CDD" id="cd09631">
    <property type="entry name" value="DOMON_DOH"/>
    <property type="match status" value="1"/>
</dbReference>
<dbReference type="PROSITE" id="PS50836">
    <property type="entry name" value="DOMON"/>
    <property type="match status" value="1"/>
</dbReference>
<evidence type="ECO:0000313" key="3">
    <source>
        <dbReference type="EMBL" id="CAD7278783.1"/>
    </source>
</evidence>
<dbReference type="PANTHER" id="PTHR10157:SF23">
    <property type="entry name" value="MOXD1 HOMOLOG 1"/>
    <property type="match status" value="1"/>
</dbReference>
<dbReference type="SMART" id="SM00664">
    <property type="entry name" value="DoH"/>
    <property type="match status" value="1"/>
</dbReference>
<dbReference type="Gene3D" id="2.60.40.1210">
    <property type="entry name" value="Cellobiose dehydrogenase, cytochrome domain"/>
    <property type="match status" value="1"/>
</dbReference>
<dbReference type="InterPro" id="IPR005018">
    <property type="entry name" value="DOMON_domain"/>
</dbReference>
<evidence type="ECO:0000313" key="4">
    <source>
        <dbReference type="Proteomes" id="UP000678499"/>
    </source>
</evidence>
<evidence type="ECO:0000259" key="2">
    <source>
        <dbReference type="PROSITE" id="PS50836"/>
    </source>
</evidence>
<dbReference type="Proteomes" id="UP000678499">
    <property type="component" value="Unassembled WGS sequence"/>
</dbReference>
<protein>
    <recommendedName>
        <fullName evidence="2">DOMON domain-containing protein</fullName>
    </recommendedName>
</protein>
<dbReference type="GO" id="GO:0005507">
    <property type="term" value="F:copper ion binding"/>
    <property type="evidence" value="ECO:0007669"/>
    <property type="project" value="TreeGrafter"/>
</dbReference>
<keyword evidence="4" id="KW-1185">Reference proteome</keyword>
<feature type="domain" description="DOMON" evidence="2">
    <location>
        <begin position="48"/>
        <end position="168"/>
    </location>
</feature>
<dbReference type="AlphaFoldDB" id="A0A7R9BRE0"/>
<name>A0A7R9BRE0_9CRUS</name>
<dbReference type="PANTHER" id="PTHR10157">
    <property type="entry name" value="DOPAMINE BETA HYDROXYLASE RELATED"/>
    <property type="match status" value="1"/>
</dbReference>
<gene>
    <name evidence="3" type="ORF">NMOB1V02_LOCUS6480</name>
</gene>
<dbReference type="Pfam" id="PF03351">
    <property type="entry name" value="DOMON"/>
    <property type="match status" value="1"/>
</dbReference>
<dbReference type="GO" id="GO:0005615">
    <property type="term" value="C:extracellular space"/>
    <property type="evidence" value="ECO:0007669"/>
    <property type="project" value="TreeGrafter"/>
</dbReference>
<dbReference type="SUPFAM" id="SSF49344">
    <property type="entry name" value="CBD9-like"/>
    <property type="match status" value="1"/>
</dbReference>
<dbReference type="GO" id="GO:0006589">
    <property type="term" value="P:octopamine biosynthetic process"/>
    <property type="evidence" value="ECO:0007669"/>
    <property type="project" value="TreeGrafter"/>
</dbReference>
<dbReference type="InterPro" id="IPR045266">
    <property type="entry name" value="DOH_DOMON"/>
</dbReference>